<comment type="similarity">
    <text evidence="3 17">Belongs to the QueH family.</text>
</comment>
<evidence type="ECO:0000256" key="11">
    <source>
        <dbReference type="ARBA" id="ARBA00023004"/>
    </source>
</evidence>
<evidence type="ECO:0000256" key="16">
    <source>
        <dbReference type="ARBA" id="ARBA00047415"/>
    </source>
</evidence>
<dbReference type="GO" id="GO:0052693">
    <property type="term" value="F:epoxyqueuosine reductase activity"/>
    <property type="evidence" value="ECO:0007669"/>
    <property type="project" value="UniProtKB-UniRule"/>
</dbReference>
<name>A0A9D1E1N0_9BACT</name>
<comment type="caution">
    <text evidence="19">The sequence shown here is derived from an EMBL/GenBank/DDBJ whole genome shotgun (WGS) entry which is preliminary data.</text>
</comment>
<dbReference type="Pfam" id="PF02677">
    <property type="entry name" value="QueH"/>
    <property type="match status" value="2"/>
</dbReference>
<evidence type="ECO:0000256" key="2">
    <source>
        <dbReference type="ARBA" id="ARBA00004691"/>
    </source>
</evidence>
<organism evidence="19 20">
    <name type="scientific">Candidatus Coprenecus avistercoris</name>
    <dbReference type="NCBI Taxonomy" id="2840730"/>
    <lineage>
        <taxon>Bacteria</taxon>
        <taxon>Pseudomonadati</taxon>
        <taxon>Bacteroidota</taxon>
        <taxon>Bacteroidia</taxon>
        <taxon>Bacteroidales</taxon>
        <taxon>Rikenellaceae</taxon>
        <taxon>Rikenellaceae incertae sedis</taxon>
        <taxon>Candidatus Coprenecus</taxon>
    </lineage>
</organism>
<keyword evidence="14 17" id="KW-0676">Redox-active center</keyword>
<evidence type="ECO:0000256" key="9">
    <source>
        <dbReference type="ARBA" id="ARBA00022785"/>
    </source>
</evidence>
<accession>A0A9D1E1N0</accession>
<evidence type="ECO:0000256" key="5">
    <source>
        <dbReference type="ARBA" id="ARBA00016895"/>
    </source>
</evidence>
<evidence type="ECO:0000256" key="14">
    <source>
        <dbReference type="ARBA" id="ARBA00023284"/>
    </source>
</evidence>
<keyword evidence="13 17" id="KW-1015">Disulfide bond</keyword>
<evidence type="ECO:0000256" key="1">
    <source>
        <dbReference type="ARBA" id="ARBA00002268"/>
    </source>
</evidence>
<feature type="binding site" evidence="17">
    <location>
        <position position="119"/>
    </location>
    <ligand>
        <name>[4Fe-4S] cluster</name>
        <dbReference type="ChEBI" id="CHEBI:49883"/>
    </ligand>
</feature>
<evidence type="ECO:0000313" key="20">
    <source>
        <dbReference type="Proteomes" id="UP000886744"/>
    </source>
</evidence>
<dbReference type="AlphaFoldDB" id="A0A9D1E1N0"/>
<comment type="pathway">
    <text evidence="2 17">tRNA modification; tRNA-queuosine biosynthesis.</text>
</comment>
<feature type="binding site" evidence="17">
    <location>
        <position position="122"/>
    </location>
    <ligand>
        <name>[4Fe-4S] cluster</name>
        <dbReference type="ChEBI" id="CHEBI:49883"/>
    </ligand>
</feature>
<evidence type="ECO:0000256" key="12">
    <source>
        <dbReference type="ARBA" id="ARBA00023014"/>
    </source>
</evidence>
<reference evidence="19" key="1">
    <citation type="submission" date="2020-10" db="EMBL/GenBank/DDBJ databases">
        <authorList>
            <person name="Gilroy R."/>
        </authorList>
    </citation>
    <scope>NUCLEOTIDE SEQUENCE</scope>
    <source>
        <strain evidence="19">ChiHjej13B12-12457</strain>
    </source>
</reference>
<keyword evidence="12 17" id="KW-0411">Iron-sulfur</keyword>
<dbReference type="GO" id="GO:0046872">
    <property type="term" value="F:metal ion binding"/>
    <property type="evidence" value="ECO:0007669"/>
    <property type="project" value="UniProtKB-KW"/>
</dbReference>
<evidence type="ECO:0000256" key="15">
    <source>
        <dbReference type="ARBA" id="ARBA00031446"/>
    </source>
</evidence>
<feature type="binding site" evidence="17">
    <location>
        <position position="9"/>
    </location>
    <ligand>
        <name>[4Fe-4S] cluster</name>
        <dbReference type="ChEBI" id="CHEBI:49883"/>
    </ligand>
</feature>
<dbReference type="InterPro" id="IPR003828">
    <property type="entry name" value="QueH"/>
</dbReference>
<dbReference type="EC" id="1.17.99.6" evidence="4 17"/>
<dbReference type="EMBL" id="DVHI01000066">
    <property type="protein sequence ID" value="HIR62908.1"/>
    <property type="molecule type" value="Genomic_DNA"/>
</dbReference>
<dbReference type="PANTHER" id="PTHR36701">
    <property type="entry name" value="EPOXYQUEUOSINE REDUCTASE QUEH"/>
    <property type="match status" value="1"/>
</dbReference>
<evidence type="ECO:0000256" key="13">
    <source>
        <dbReference type="ARBA" id="ARBA00023157"/>
    </source>
</evidence>
<evidence type="ECO:0000256" key="3">
    <source>
        <dbReference type="ARBA" id="ARBA00008207"/>
    </source>
</evidence>
<dbReference type="PANTHER" id="PTHR36701:SF1">
    <property type="entry name" value="EPOXYQUEUOSINE REDUCTASE QUEH"/>
    <property type="match status" value="1"/>
</dbReference>
<dbReference type="HAMAP" id="MF_02089">
    <property type="entry name" value="QueH"/>
    <property type="match status" value="1"/>
</dbReference>
<evidence type="ECO:0000256" key="6">
    <source>
        <dbReference type="ARBA" id="ARBA00022485"/>
    </source>
</evidence>
<keyword evidence="10 17" id="KW-0560">Oxidoreductase</keyword>
<keyword evidence="6 17" id="KW-0004">4Fe-4S</keyword>
<evidence type="ECO:0000313" key="19">
    <source>
        <dbReference type="EMBL" id="HIR62908.1"/>
    </source>
</evidence>
<evidence type="ECO:0000256" key="7">
    <source>
        <dbReference type="ARBA" id="ARBA00022694"/>
    </source>
</evidence>
<gene>
    <name evidence="17" type="primary">queH</name>
    <name evidence="19" type="ORF">IAC94_05240</name>
</gene>
<keyword evidence="7 17" id="KW-0819">tRNA processing</keyword>
<feature type="disulfide bond" description="Redox-active" evidence="17">
    <location>
        <begin position="202"/>
        <end position="204"/>
    </location>
</feature>
<dbReference type="Proteomes" id="UP000886744">
    <property type="component" value="Unassembled WGS sequence"/>
</dbReference>
<dbReference type="GO" id="GO:0051539">
    <property type="term" value="F:4 iron, 4 sulfur cluster binding"/>
    <property type="evidence" value="ECO:0007669"/>
    <property type="project" value="UniProtKB-UniRule"/>
</dbReference>
<comment type="function">
    <text evidence="1 17">Catalyzes the conversion of epoxyqueuosine (oQ) to queuosine (Q), which is a hypermodified base found in the wobble positions of tRNA(Asp), tRNA(Asn), tRNA(His) and tRNA(Tyr).</text>
</comment>
<keyword evidence="11 17" id="KW-0408">Iron</keyword>
<protein>
    <recommendedName>
        <fullName evidence="5 17">Epoxyqueuosine reductase QueH</fullName>
        <ecNumber evidence="4 17">1.17.99.6</ecNumber>
    </recommendedName>
    <alternativeName>
        <fullName evidence="15 17">Queuosine biosynthesis protein QueH</fullName>
    </alternativeName>
</protein>
<evidence type="ECO:0000256" key="17">
    <source>
        <dbReference type="HAMAP-Rule" id="MF_02089"/>
    </source>
</evidence>
<keyword evidence="9 17" id="KW-0671">Queuosine biosynthesis</keyword>
<comment type="catalytic activity">
    <reaction evidence="16 17">
        <text>epoxyqueuosine(34) in tRNA + AH2 = queuosine(34) in tRNA + A + H2O</text>
        <dbReference type="Rhea" id="RHEA:32159"/>
        <dbReference type="Rhea" id="RHEA-COMP:18571"/>
        <dbReference type="Rhea" id="RHEA-COMP:18582"/>
        <dbReference type="ChEBI" id="CHEBI:13193"/>
        <dbReference type="ChEBI" id="CHEBI:15377"/>
        <dbReference type="ChEBI" id="CHEBI:17499"/>
        <dbReference type="ChEBI" id="CHEBI:194431"/>
        <dbReference type="ChEBI" id="CHEBI:194443"/>
        <dbReference type="EC" id="1.17.99.6"/>
    </reaction>
</comment>
<keyword evidence="8 17" id="KW-0479">Metal-binding</keyword>
<sequence length="240" mass="27686">MEKVLLHSCCAPCSAAILEWMGQNGYEPTILFYNPNIFPEEEYLKRKNEIVRYAREIGVAIVDLDKENTGEKDNAEVSAGYEGTSGLQGDHGDFWERQHEQWLECTVGLENEPERGGRCLACFRHRLCTAATYAADHGFPLFTTTLASSRWKDIRQINEAGFYAEEHCGRGLTRFWDRNWRKGGLYERRNILARQFYNQQYCGCEFSLRHSDKNNTLNTTQYEKATGTHAGRGNDDYERL</sequence>
<dbReference type="GO" id="GO:0008616">
    <property type="term" value="P:tRNA queuosine(34) biosynthetic process"/>
    <property type="evidence" value="ECO:0007669"/>
    <property type="project" value="UniProtKB-UniRule"/>
</dbReference>
<evidence type="ECO:0000256" key="8">
    <source>
        <dbReference type="ARBA" id="ARBA00022723"/>
    </source>
</evidence>
<feature type="binding site" evidence="17">
    <location>
        <position position="10"/>
    </location>
    <ligand>
        <name>[4Fe-4S] cluster</name>
        <dbReference type="ChEBI" id="CHEBI:49883"/>
    </ligand>
</feature>
<proteinExistence type="inferred from homology"/>
<evidence type="ECO:0000256" key="4">
    <source>
        <dbReference type="ARBA" id="ARBA00012622"/>
    </source>
</evidence>
<reference evidence="19" key="2">
    <citation type="journal article" date="2021" name="PeerJ">
        <title>Extensive microbial diversity within the chicken gut microbiome revealed by metagenomics and culture.</title>
        <authorList>
            <person name="Gilroy R."/>
            <person name="Ravi A."/>
            <person name="Getino M."/>
            <person name="Pursley I."/>
            <person name="Horton D.L."/>
            <person name="Alikhan N.F."/>
            <person name="Baker D."/>
            <person name="Gharbi K."/>
            <person name="Hall N."/>
            <person name="Watson M."/>
            <person name="Adriaenssens E.M."/>
            <person name="Foster-Nyarko E."/>
            <person name="Jarju S."/>
            <person name="Secka A."/>
            <person name="Antonio M."/>
            <person name="Oren A."/>
            <person name="Chaudhuri R.R."/>
            <person name="La Ragione R."/>
            <person name="Hildebrand F."/>
            <person name="Pallen M.J."/>
        </authorList>
    </citation>
    <scope>NUCLEOTIDE SEQUENCE</scope>
    <source>
        <strain evidence="19">ChiHjej13B12-12457</strain>
    </source>
</reference>
<feature type="region of interest" description="Disordered" evidence="18">
    <location>
        <begin position="220"/>
        <end position="240"/>
    </location>
</feature>
<evidence type="ECO:0000256" key="18">
    <source>
        <dbReference type="SAM" id="MobiDB-lite"/>
    </source>
</evidence>
<evidence type="ECO:0000256" key="10">
    <source>
        <dbReference type="ARBA" id="ARBA00023002"/>
    </source>
</evidence>